<evidence type="ECO:0000313" key="2">
    <source>
        <dbReference type="EMBL" id="USI72331.1"/>
    </source>
</evidence>
<evidence type="ECO:0000256" key="1">
    <source>
        <dbReference type="SAM" id="MobiDB-lite"/>
    </source>
</evidence>
<proteinExistence type="predicted"/>
<sequence>MAKQSGRQKAVVERVLHEFKQGTLESGSGAKVKSRRQAVAIGLSEAGASDRQTPAENRKRLRTTEARQAAGGETKASLYARARARNIPGRSRMSKAALIRALE</sequence>
<feature type="compositionally biased region" description="Basic and acidic residues" evidence="1">
    <location>
        <begin position="56"/>
        <end position="65"/>
    </location>
</feature>
<dbReference type="RefSeq" id="WP_252166140.1">
    <property type="nucleotide sequence ID" value="NZ_CP084930.1"/>
</dbReference>
<dbReference type="InterPro" id="IPR045468">
    <property type="entry name" value="DUF6496"/>
</dbReference>
<dbReference type="EMBL" id="CP084930">
    <property type="protein sequence ID" value="USI72331.1"/>
    <property type="molecule type" value="Genomic_DNA"/>
</dbReference>
<organism evidence="2 3">
    <name type="scientific">Sphingomonas morindae</name>
    <dbReference type="NCBI Taxonomy" id="1541170"/>
    <lineage>
        <taxon>Bacteria</taxon>
        <taxon>Pseudomonadati</taxon>
        <taxon>Pseudomonadota</taxon>
        <taxon>Alphaproteobacteria</taxon>
        <taxon>Sphingomonadales</taxon>
        <taxon>Sphingomonadaceae</taxon>
        <taxon>Sphingomonas</taxon>
    </lineage>
</organism>
<gene>
    <name evidence="2" type="ORF">LHA26_13675</name>
</gene>
<name>A0ABY4X628_9SPHN</name>
<feature type="region of interest" description="Disordered" evidence="1">
    <location>
        <begin position="43"/>
        <end position="103"/>
    </location>
</feature>
<reference evidence="2" key="1">
    <citation type="journal article" date="2022" name="Toxins">
        <title>Genomic Analysis of Sphingopyxis sp. USTB-05 for Biodegrading Cyanobacterial Hepatotoxins.</title>
        <authorList>
            <person name="Liu C."/>
            <person name="Xu Q."/>
            <person name="Zhao Z."/>
            <person name="Zhang H."/>
            <person name="Liu X."/>
            <person name="Yin C."/>
            <person name="Liu Y."/>
            <person name="Yan H."/>
        </authorList>
    </citation>
    <scope>NUCLEOTIDE SEQUENCE</scope>
    <source>
        <strain evidence="2">NBD5</strain>
    </source>
</reference>
<protein>
    <submittedName>
        <fullName evidence="2">DUF6496 domain-containing protein</fullName>
    </submittedName>
</protein>
<accession>A0ABY4X628</accession>
<evidence type="ECO:0000313" key="3">
    <source>
        <dbReference type="Proteomes" id="UP001056937"/>
    </source>
</evidence>
<keyword evidence="3" id="KW-1185">Reference proteome</keyword>
<dbReference type="Proteomes" id="UP001056937">
    <property type="component" value="Chromosome 1"/>
</dbReference>
<dbReference type="Pfam" id="PF20106">
    <property type="entry name" value="DUF6496"/>
    <property type="match status" value="1"/>
</dbReference>